<sequence>MITIKLASITDSEILALLGRITYTESHGEYIENKNHLFTYNNNAFDIEKIKKQLDDANNIFYIIYVNGFPAGYSKLVLECNFKTMKTARNCRLERLYILQEFLPLKLGKLLFNKVVSKAKKLEYETLWLSVYIKNDRAIKFYTKNEFINIGSLTFQVDETGYENHVLAKKL</sequence>
<dbReference type="Proteomes" id="UP001497602">
    <property type="component" value="Unassembled WGS sequence"/>
</dbReference>
<keyword evidence="3" id="KW-1185">Reference proteome</keyword>
<evidence type="ECO:0000259" key="1">
    <source>
        <dbReference type="PROSITE" id="PS51186"/>
    </source>
</evidence>
<reference evidence="2 3" key="1">
    <citation type="submission" date="2024-05" db="EMBL/GenBank/DDBJ databases">
        <authorList>
            <person name="Duchaud E."/>
        </authorList>
    </citation>
    <scope>NUCLEOTIDE SEQUENCE [LARGE SCALE GENOMIC DNA]</scope>
    <source>
        <strain evidence="2">Ena-SAMPLE-TAB-13-05-2024-13:56:06:370-140305</strain>
    </source>
</reference>
<dbReference type="EC" id="2.3.1.57" evidence="2"/>
<keyword evidence="2" id="KW-0012">Acyltransferase</keyword>
<dbReference type="GO" id="GO:0004145">
    <property type="term" value="F:diamine N-acetyltransferase activity"/>
    <property type="evidence" value="ECO:0007669"/>
    <property type="project" value="UniProtKB-EC"/>
</dbReference>
<dbReference type="RefSeq" id="WP_348706298.1">
    <property type="nucleotide sequence ID" value="NZ_CAXIYA010000037.1"/>
</dbReference>
<evidence type="ECO:0000313" key="3">
    <source>
        <dbReference type="Proteomes" id="UP001497602"/>
    </source>
</evidence>
<feature type="domain" description="N-acetyltransferase" evidence="1">
    <location>
        <begin position="21"/>
        <end position="171"/>
    </location>
</feature>
<proteinExistence type="predicted"/>
<dbReference type="InterPro" id="IPR000182">
    <property type="entry name" value="GNAT_dom"/>
</dbReference>
<dbReference type="SUPFAM" id="SSF55729">
    <property type="entry name" value="Acyl-CoA N-acyltransferases (Nat)"/>
    <property type="match status" value="1"/>
</dbReference>
<organism evidence="2 3">
    <name type="scientific">Tenacibaculum vairaonense</name>
    <dbReference type="NCBI Taxonomy" id="3137860"/>
    <lineage>
        <taxon>Bacteria</taxon>
        <taxon>Pseudomonadati</taxon>
        <taxon>Bacteroidota</taxon>
        <taxon>Flavobacteriia</taxon>
        <taxon>Flavobacteriales</taxon>
        <taxon>Flavobacteriaceae</taxon>
        <taxon>Tenacibaculum</taxon>
    </lineage>
</organism>
<comment type="caution">
    <text evidence="2">The sequence shown here is derived from an EMBL/GenBank/DDBJ whole genome shotgun (WGS) entry which is preliminary data.</text>
</comment>
<protein>
    <submittedName>
        <fullName evidence="2">Diamine N-acetyltransferase</fullName>
        <ecNumber evidence="2">2.3.1.57</ecNumber>
    </submittedName>
</protein>
<dbReference type="Gene3D" id="3.40.630.30">
    <property type="match status" value="1"/>
</dbReference>
<accession>A0ABP1FH16</accession>
<keyword evidence="2" id="KW-0808">Transferase</keyword>
<dbReference type="InterPro" id="IPR016181">
    <property type="entry name" value="Acyl_CoA_acyltransferase"/>
</dbReference>
<dbReference type="EMBL" id="CAXJRC010000041">
    <property type="protein sequence ID" value="CAL2107564.1"/>
    <property type="molecule type" value="Genomic_DNA"/>
</dbReference>
<dbReference type="PROSITE" id="PS51186">
    <property type="entry name" value="GNAT"/>
    <property type="match status" value="1"/>
</dbReference>
<evidence type="ECO:0000313" key="2">
    <source>
        <dbReference type="EMBL" id="CAL2107564.1"/>
    </source>
</evidence>
<gene>
    <name evidence="2" type="ORF">T190115A13A_40086</name>
</gene>
<dbReference type="Pfam" id="PF00583">
    <property type="entry name" value="Acetyltransf_1"/>
    <property type="match status" value="1"/>
</dbReference>
<name>A0ABP1FH16_9FLAO</name>